<keyword evidence="8" id="KW-0170">Cobalt</keyword>
<dbReference type="GO" id="GO:0006032">
    <property type="term" value="P:chitin catabolic process"/>
    <property type="evidence" value="ECO:0007669"/>
    <property type="project" value="UniProtKB-KW"/>
</dbReference>
<evidence type="ECO:0000313" key="16">
    <source>
        <dbReference type="EMBL" id="KAK0491030.1"/>
    </source>
</evidence>
<dbReference type="GO" id="GO:0009272">
    <property type="term" value="P:fungal-type cell wall biogenesis"/>
    <property type="evidence" value="ECO:0007669"/>
    <property type="project" value="UniProtKB-ARBA"/>
</dbReference>
<evidence type="ECO:0000256" key="8">
    <source>
        <dbReference type="ARBA" id="ARBA00023285"/>
    </source>
</evidence>
<dbReference type="InterPro" id="IPR050248">
    <property type="entry name" value="Polysacc_deacetylase_ArnD"/>
</dbReference>
<keyword evidence="11" id="KW-0624">Polysaccharide degradation</keyword>
<keyword evidence="7" id="KW-0119">Carbohydrate metabolism</keyword>
<comment type="catalytic activity">
    <reaction evidence="13">
        <text>[(1-&gt;4)-N-acetyl-beta-D-glucosaminyl](n) + n H2O = chitosan + n acetate</text>
        <dbReference type="Rhea" id="RHEA:10464"/>
        <dbReference type="Rhea" id="RHEA-COMP:9593"/>
        <dbReference type="Rhea" id="RHEA-COMP:9597"/>
        <dbReference type="ChEBI" id="CHEBI:15377"/>
        <dbReference type="ChEBI" id="CHEBI:17029"/>
        <dbReference type="ChEBI" id="CHEBI:30089"/>
        <dbReference type="ChEBI" id="CHEBI:57704"/>
        <dbReference type="EC" id="3.5.1.41"/>
    </reaction>
    <physiologicalReaction direction="left-to-right" evidence="13">
        <dbReference type="Rhea" id="RHEA:10465"/>
    </physiologicalReaction>
</comment>
<keyword evidence="17" id="KW-1185">Reference proteome</keyword>
<keyword evidence="5" id="KW-0146">Chitin degradation</keyword>
<evidence type="ECO:0000256" key="3">
    <source>
        <dbReference type="ARBA" id="ARBA00022475"/>
    </source>
</evidence>
<dbReference type="EC" id="3.5.1.41" evidence="12"/>
<evidence type="ECO:0000256" key="5">
    <source>
        <dbReference type="ARBA" id="ARBA00023024"/>
    </source>
</evidence>
<keyword evidence="4" id="KW-0336">GPI-anchor</keyword>
<evidence type="ECO:0000256" key="14">
    <source>
        <dbReference type="SAM" id="SignalP"/>
    </source>
</evidence>
<dbReference type="InterPro" id="IPR011330">
    <property type="entry name" value="Glyco_hydro/deAcase_b/a-brl"/>
</dbReference>
<keyword evidence="10" id="KW-0961">Cell wall biogenesis/degradation</keyword>
<proteinExistence type="predicted"/>
<keyword evidence="6" id="KW-0472">Membrane</keyword>
<dbReference type="GO" id="GO:0071555">
    <property type="term" value="P:cell wall organization"/>
    <property type="evidence" value="ECO:0007669"/>
    <property type="project" value="UniProtKB-KW"/>
</dbReference>
<dbReference type="Proteomes" id="UP001175227">
    <property type="component" value="Unassembled WGS sequence"/>
</dbReference>
<keyword evidence="14" id="KW-0732">Signal</keyword>
<evidence type="ECO:0000256" key="13">
    <source>
        <dbReference type="ARBA" id="ARBA00048494"/>
    </source>
</evidence>
<evidence type="ECO:0000259" key="15">
    <source>
        <dbReference type="PROSITE" id="PS51677"/>
    </source>
</evidence>
<keyword evidence="3" id="KW-1003">Cell membrane</keyword>
<dbReference type="InterPro" id="IPR002509">
    <property type="entry name" value="NODB_dom"/>
</dbReference>
<evidence type="ECO:0000256" key="12">
    <source>
        <dbReference type="ARBA" id="ARBA00024056"/>
    </source>
</evidence>
<sequence>MLIYSILLATNVAFAASLPRSEIHDHLKQIRLPGNWYHRRDHPVHSLFKRGPQDDGIQYAEVGSPTWASPFPRSTPDTNQLPQAWVDALNDAVSSGKIPSIPQSTNTPNTNPVYPNGMNPGGPEICSSTYQCRIPGDTWDAPPGTLGVGFDDGPQPATAGLVTFLQSQNQSATHFMIGVNILNNANQFTAAYSIGGDIAVHTYTHPYMTTLSNIQIVAELGWTMEIIHNSTGGRVPRFWRPPYGDSDNRVRAIALEVFGLECIIWNHDTDDWSLSAGTVTQQQISTNMNTWLTGPKTPGLIILEHELTTDTVQAFMNAYPSMKANGWNTTSVTRLVDDDGVYQNSDDDNSPVSIDGILAVSTSTSTSTSSSPSTRSI</sequence>
<evidence type="ECO:0000256" key="10">
    <source>
        <dbReference type="ARBA" id="ARBA00023316"/>
    </source>
</evidence>
<evidence type="ECO:0000256" key="11">
    <source>
        <dbReference type="ARBA" id="ARBA00023326"/>
    </source>
</evidence>
<evidence type="ECO:0000256" key="6">
    <source>
        <dbReference type="ARBA" id="ARBA00023136"/>
    </source>
</evidence>
<comment type="cofactor">
    <cofactor evidence="1">
        <name>Co(2+)</name>
        <dbReference type="ChEBI" id="CHEBI:48828"/>
    </cofactor>
</comment>
<dbReference type="Gene3D" id="3.20.20.370">
    <property type="entry name" value="Glycoside hydrolase/deacetylase"/>
    <property type="match status" value="1"/>
</dbReference>
<name>A0AA39PVX5_9AGAR</name>
<comment type="subcellular location">
    <subcellularLocation>
        <location evidence="2">Cell membrane</location>
        <topology evidence="2">Lipid-anchor</topology>
        <topology evidence="2">GPI-anchor</topology>
    </subcellularLocation>
</comment>
<organism evidence="16 17">
    <name type="scientific">Armillaria novae-zelandiae</name>
    <dbReference type="NCBI Taxonomy" id="153914"/>
    <lineage>
        <taxon>Eukaryota</taxon>
        <taxon>Fungi</taxon>
        <taxon>Dikarya</taxon>
        <taxon>Basidiomycota</taxon>
        <taxon>Agaricomycotina</taxon>
        <taxon>Agaricomycetes</taxon>
        <taxon>Agaricomycetidae</taxon>
        <taxon>Agaricales</taxon>
        <taxon>Marasmiineae</taxon>
        <taxon>Physalacriaceae</taxon>
        <taxon>Armillaria</taxon>
    </lineage>
</organism>
<dbReference type="GO" id="GO:0005886">
    <property type="term" value="C:plasma membrane"/>
    <property type="evidence" value="ECO:0007669"/>
    <property type="project" value="UniProtKB-SubCell"/>
</dbReference>
<dbReference type="Pfam" id="PF01522">
    <property type="entry name" value="Polysacc_deac_1"/>
    <property type="match status" value="1"/>
</dbReference>
<feature type="chain" id="PRO_5041235308" description="chitin deacetylase" evidence="14">
    <location>
        <begin position="18"/>
        <end position="377"/>
    </location>
</feature>
<dbReference type="GO" id="GO:0000272">
    <property type="term" value="P:polysaccharide catabolic process"/>
    <property type="evidence" value="ECO:0007669"/>
    <property type="project" value="UniProtKB-KW"/>
</dbReference>
<keyword evidence="9" id="KW-0449">Lipoprotein</keyword>
<evidence type="ECO:0000256" key="4">
    <source>
        <dbReference type="ARBA" id="ARBA00022622"/>
    </source>
</evidence>
<dbReference type="GO" id="GO:0098552">
    <property type="term" value="C:side of membrane"/>
    <property type="evidence" value="ECO:0007669"/>
    <property type="project" value="UniProtKB-KW"/>
</dbReference>
<dbReference type="AlphaFoldDB" id="A0AA39PVX5"/>
<dbReference type="PROSITE" id="PS51677">
    <property type="entry name" value="NODB"/>
    <property type="match status" value="1"/>
</dbReference>
<dbReference type="PANTHER" id="PTHR10587">
    <property type="entry name" value="GLYCOSYL TRANSFERASE-RELATED"/>
    <property type="match status" value="1"/>
</dbReference>
<reference evidence="16" key="1">
    <citation type="submission" date="2023-06" db="EMBL/GenBank/DDBJ databases">
        <authorList>
            <consortium name="Lawrence Berkeley National Laboratory"/>
            <person name="Ahrendt S."/>
            <person name="Sahu N."/>
            <person name="Indic B."/>
            <person name="Wong-Bajracharya J."/>
            <person name="Merenyi Z."/>
            <person name="Ke H.-M."/>
            <person name="Monk M."/>
            <person name="Kocsube S."/>
            <person name="Drula E."/>
            <person name="Lipzen A."/>
            <person name="Balint B."/>
            <person name="Henrissat B."/>
            <person name="Andreopoulos B."/>
            <person name="Martin F.M."/>
            <person name="Harder C.B."/>
            <person name="Rigling D."/>
            <person name="Ford K.L."/>
            <person name="Foster G.D."/>
            <person name="Pangilinan J."/>
            <person name="Papanicolaou A."/>
            <person name="Barry K."/>
            <person name="LaButti K."/>
            <person name="Viragh M."/>
            <person name="Koriabine M."/>
            <person name="Yan M."/>
            <person name="Riley R."/>
            <person name="Champramary S."/>
            <person name="Plett K.L."/>
            <person name="Tsai I.J."/>
            <person name="Slot J."/>
            <person name="Sipos G."/>
            <person name="Plett J."/>
            <person name="Nagy L.G."/>
            <person name="Grigoriev I.V."/>
        </authorList>
    </citation>
    <scope>NUCLEOTIDE SEQUENCE</scope>
    <source>
        <strain evidence="16">ICMP 16352</strain>
    </source>
</reference>
<dbReference type="GO" id="GO:0004099">
    <property type="term" value="F:chitin deacetylase activity"/>
    <property type="evidence" value="ECO:0007669"/>
    <property type="project" value="UniProtKB-EC"/>
</dbReference>
<dbReference type="PANTHER" id="PTHR10587:SF135">
    <property type="entry name" value="CHITIN DEACETYLASE 3"/>
    <property type="match status" value="1"/>
</dbReference>
<comment type="caution">
    <text evidence="16">The sequence shown here is derived from an EMBL/GenBank/DDBJ whole genome shotgun (WGS) entry which is preliminary data.</text>
</comment>
<dbReference type="EMBL" id="JAUEPR010000001">
    <property type="protein sequence ID" value="KAK0491030.1"/>
    <property type="molecule type" value="Genomic_DNA"/>
</dbReference>
<evidence type="ECO:0000256" key="1">
    <source>
        <dbReference type="ARBA" id="ARBA00001941"/>
    </source>
</evidence>
<evidence type="ECO:0000256" key="7">
    <source>
        <dbReference type="ARBA" id="ARBA00023277"/>
    </source>
</evidence>
<dbReference type="SUPFAM" id="SSF88713">
    <property type="entry name" value="Glycoside hydrolase/deacetylase"/>
    <property type="match status" value="1"/>
</dbReference>
<evidence type="ECO:0000256" key="9">
    <source>
        <dbReference type="ARBA" id="ARBA00023288"/>
    </source>
</evidence>
<accession>A0AA39PVX5</accession>
<feature type="domain" description="NodB homology" evidence="15">
    <location>
        <begin position="144"/>
        <end position="330"/>
    </location>
</feature>
<evidence type="ECO:0000313" key="17">
    <source>
        <dbReference type="Proteomes" id="UP001175227"/>
    </source>
</evidence>
<keyword evidence="4" id="KW-0325">Glycoprotein</keyword>
<gene>
    <name evidence="16" type="ORF">IW261DRAFT_1325145</name>
</gene>
<protein>
    <recommendedName>
        <fullName evidence="12">chitin deacetylase</fullName>
        <ecNumber evidence="12">3.5.1.41</ecNumber>
    </recommendedName>
</protein>
<evidence type="ECO:0000256" key="2">
    <source>
        <dbReference type="ARBA" id="ARBA00004609"/>
    </source>
</evidence>
<feature type="signal peptide" evidence="14">
    <location>
        <begin position="1"/>
        <end position="17"/>
    </location>
</feature>